<gene>
    <name evidence="2" type="ORF">DTL42_15350</name>
</gene>
<dbReference type="EMBL" id="QPEX01000030">
    <property type="protein sequence ID" value="RCS46342.1"/>
    <property type="molecule type" value="Genomic_DNA"/>
</dbReference>
<evidence type="ECO:0000313" key="3">
    <source>
        <dbReference type="Proteomes" id="UP000253562"/>
    </source>
</evidence>
<evidence type="ECO:0000313" key="2">
    <source>
        <dbReference type="EMBL" id="RCS46342.1"/>
    </source>
</evidence>
<protein>
    <submittedName>
        <fullName evidence="2">PEP-CTERM sorting domain-containing protein</fullName>
    </submittedName>
</protein>
<comment type="caution">
    <text evidence="2">The sequence shown here is derived from an EMBL/GenBank/DDBJ whole genome shotgun (WGS) entry which is preliminary data.</text>
</comment>
<dbReference type="Proteomes" id="UP000253562">
    <property type="component" value="Unassembled WGS sequence"/>
</dbReference>
<proteinExistence type="predicted"/>
<dbReference type="RefSeq" id="WP_114369611.1">
    <property type="nucleotide sequence ID" value="NZ_QPEX01000030.1"/>
</dbReference>
<reference evidence="2 3" key="1">
    <citation type="submission" date="2018-07" db="EMBL/GenBank/DDBJ databases">
        <title>Comparative genomes isolates from brazilian mangrove.</title>
        <authorList>
            <person name="De Araujo J.E."/>
            <person name="Taketani R.G."/>
            <person name="Silva M.C.P."/>
            <person name="Lourenco M.V."/>
            <person name="Oliveira V.M."/>
            <person name="Andreote F.D."/>
        </authorList>
    </citation>
    <scope>NUCLEOTIDE SEQUENCE [LARGE SCALE GENOMIC DNA]</scope>
    <source>
        <strain evidence="2 3">HEX PRIS-MGV</strain>
    </source>
</reference>
<evidence type="ECO:0000256" key="1">
    <source>
        <dbReference type="SAM" id="SignalP"/>
    </source>
</evidence>
<dbReference type="AlphaFoldDB" id="A0A368KP77"/>
<dbReference type="NCBIfam" id="TIGR02595">
    <property type="entry name" value="PEP_CTERM"/>
    <property type="match status" value="1"/>
</dbReference>
<name>A0A368KP77_9BACT</name>
<feature type="chain" id="PRO_5016613694" evidence="1">
    <location>
        <begin position="33"/>
        <end position="289"/>
    </location>
</feature>
<organism evidence="2 3">
    <name type="scientific">Bremerella cremea</name>
    <dbReference type="NCBI Taxonomy" id="1031537"/>
    <lineage>
        <taxon>Bacteria</taxon>
        <taxon>Pseudomonadati</taxon>
        <taxon>Planctomycetota</taxon>
        <taxon>Planctomycetia</taxon>
        <taxon>Pirellulales</taxon>
        <taxon>Pirellulaceae</taxon>
        <taxon>Bremerella</taxon>
    </lineage>
</organism>
<dbReference type="InterPro" id="IPR013424">
    <property type="entry name" value="Ice-binding_C"/>
</dbReference>
<feature type="signal peptide" evidence="1">
    <location>
        <begin position="1"/>
        <end position="32"/>
    </location>
</feature>
<accession>A0A368KP77</accession>
<dbReference type="OrthoDB" id="291905at2"/>
<keyword evidence="1" id="KW-0732">Signal</keyword>
<sequence>MVLSCFQWGGMRAFALMLVPALLLSSVSVSNAAMVVATDDFSAAGSGTGWAAGSSWNFGSNTAAETATYANQAMVVNKTSTSYATRDLDSSLNGDFFFAFTMDTSSLSANPNDFVTFWFDSAGGAYPGDSYMYAPTIGLKVDGGNGSMTDDFMVRFGVDGSTTEYSDAFTLADGNLFGIIGKLSKSGANGSSFDTLELWVTDALGGFPDFNSLGAAQAVSTGNSFLLSSVQTVGVRSSGLTGGESVLLDNITIATVPEPMTMALWGIGGVAGLAYSARRRRKAAGETAA</sequence>